<dbReference type="PANTHER" id="PTHR30055:SF148">
    <property type="entry name" value="TETR-FAMILY TRANSCRIPTIONAL REGULATOR"/>
    <property type="match status" value="1"/>
</dbReference>
<dbReference type="InterPro" id="IPR050109">
    <property type="entry name" value="HTH-type_TetR-like_transc_reg"/>
</dbReference>
<comment type="caution">
    <text evidence="6">The sequence shown here is derived from an EMBL/GenBank/DDBJ whole genome shotgun (WGS) entry which is preliminary data.</text>
</comment>
<dbReference type="Pfam" id="PF16859">
    <property type="entry name" value="TetR_C_11"/>
    <property type="match status" value="1"/>
</dbReference>
<dbReference type="RefSeq" id="WP_380136375.1">
    <property type="nucleotide sequence ID" value="NZ_JBHLUI010000006.1"/>
</dbReference>
<evidence type="ECO:0000313" key="6">
    <source>
        <dbReference type="EMBL" id="MFB9375401.1"/>
    </source>
</evidence>
<dbReference type="SUPFAM" id="SSF46689">
    <property type="entry name" value="Homeodomain-like"/>
    <property type="match status" value="1"/>
</dbReference>
<keyword evidence="7" id="KW-1185">Reference proteome</keyword>
<keyword evidence="3" id="KW-0804">Transcription</keyword>
<evidence type="ECO:0000313" key="7">
    <source>
        <dbReference type="Proteomes" id="UP001589748"/>
    </source>
</evidence>
<reference evidence="6 7" key="1">
    <citation type="submission" date="2024-09" db="EMBL/GenBank/DDBJ databases">
        <authorList>
            <person name="Sun Q."/>
            <person name="Mori K."/>
        </authorList>
    </citation>
    <scope>NUCLEOTIDE SEQUENCE [LARGE SCALE GENOMIC DNA]</scope>
    <source>
        <strain evidence="6 7">TISTR 1856</strain>
    </source>
</reference>
<dbReference type="PROSITE" id="PS50977">
    <property type="entry name" value="HTH_TETR_2"/>
    <property type="match status" value="1"/>
</dbReference>
<evidence type="ECO:0000256" key="3">
    <source>
        <dbReference type="ARBA" id="ARBA00023163"/>
    </source>
</evidence>
<sequence>MLRAVRAELLESGVEGLTVDRVAQRSGVHRATVYRRWGDVGGLLADAVRAARDSAWTPPDTGSLAGDLTALAEEVVGAHQGRPTLAVALLAASFRSEAAATELNGFWSDRLGAAVAVVERARSRGEVPEGTDGEAVVLAVTGPLLQSVLLLGRPVAEPDVEGLAARVAAAAAAGLLG</sequence>
<evidence type="ECO:0000256" key="1">
    <source>
        <dbReference type="ARBA" id="ARBA00023015"/>
    </source>
</evidence>
<accession>A0ABV5LMU1</accession>
<protein>
    <submittedName>
        <fullName evidence="6">TetR-like C-terminal domain-containing protein</fullName>
    </submittedName>
</protein>
<dbReference type="PANTHER" id="PTHR30055">
    <property type="entry name" value="HTH-TYPE TRANSCRIPTIONAL REGULATOR RUTR"/>
    <property type="match status" value="1"/>
</dbReference>
<organism evidence="6 7">
    <name type="scientific">Kineococcus gynurae</name>
    <dbReference type="NCBI Taxonomy" id="452979"/>
    <lineage>
        <taxon>Bacteria</taxon>
        <taxon>Bacillati</taxon>
        <taxon>Actinomycetota</taxon>
        <taxon>Actinomycetes</taxon>
        <taxon>Kineosporiales</taxon>
        <taxon>Kineosporiaceae</taxon>
        <taxon>Kineococcus</taxon>
    </lineage>
</organism>
<dbReference type="Pfam" id="PF00440">
    <property type="entry name" value="TetR_N"/>
    <property type="match status" value="1"/>
</dbReference>
<name>A0ABV5LMU1_9ACTN</name>
<dbReference type="EMBL" id="JBHMDM010000001">
    <property type="protein sequence ID" value="MFB9375401.1"/>
    <property type="molecule type" value="Genomic_DNA"/>
</dbReference>
<evidence type="ECO:0000256" key="4">
    <source>
        <dbReference type="PROSITE-ProRule" id="PRU00335"/>
    </source>
</evidence>
<dbReference type="InterPro" id="IPR009057">
    <property type="entry name" value="Homeodomain-like_sf"/>
</dbReference>
<keyword evidence="1" id="KW-0805">Transcription regulation</keyword>
<dbReference type="SUPFAM" id="SSF48498">
    <property type="entry name" value="Tetracyclin repressor-like, C-terminal domain"/>
    <property type="match status" value="1"/>
</dbReference>
<keyword evidence="2 4" id="KW-0238">DNA-binding</keyword>
<feature type="DNA-binding region" description="H-T-H motif" evidence="4">
    <location>
        <begin position="18"/>
        <end position="37"/>
    </location>
</feature>
<dbReference type="InterPro" id="IPR011075">
    <property type="entry name" value="TetR_C"/>
</dbReference>
<dbReference type="Gene3D" id="1.10.357.10">
    <property type="entry name" value="Tetracycline Repressor, domain 2"/>
    <property type="match status" value="1"/>
</dbReference>
<dbReference type="InterPro" id="IPR036271">
    <property type="entry name" value="Tet_transcr_reg_TetR-rel_C_sf"/>
</dbReference>
<evidence type="ECO:0000256" key="2">
    <source>
        <dbReference type="ARBA" id="ARBA00023125"/>
    </source>
</evidence>
<dbReference type="InterPro" id="IPR001647">
    <property type="entry name" value="HTH_TetR"/>
</dbReference>
<evidence type="ECO:0000259" key="5">
    <source>
        <dbReference type="PROSITE" id="PS50977"/>
    </source>
</evidence>
<gene>
    <name evidence="6" type="ORF">ACFFVI_00310</name>
</gene>
<feature type="domain" description="HTH tetR-type" evidence="5">
    <location>
        <begin position="1"/>
        <end position="55"/>
    </location>
</feature>
<dbReference type="Proteomes" id="UP001589748">
    <property type="component" value="Unassembled WGS sequence"/>
</dbReference>
<dbReference type="Gene3D" id="1.10.10.60">
    <property type="entry name" value="Homeodomain-like"/>
    <property type="match status" value="1"/>
</dbReference>
<proteinExistence type="predicted"/>